<dbReference type="InterPro" id="IPR055566">
    <property type="entry name" value="ARM_LIN"/>
</dbReference>
<feature type="compositionally biased region" description="Basic residues" evidence="1">
    <location>
        <begin position="15"/>
        <end position="28"/>
    </location>
</feature>
<evidence type="ECO:0000259" key="4">
    <source>
        <dbReference type="Pfam" id="PF23654"/>
    </source>
</evidence>
<keyword evidence="6" id="KW-1185">Reference proteome</keyword>
<sequence>MSSLQDLLSQEGFLRRKPTKPRETRRRSSAGTSPASAAAAPAPTSSFLCHDRRSVDLSSFSSHRTSSRSTSAAGSTHHRSRVSAAAPPDGSPGSAVADAAASRAAVSILSGYVGRYPKDAAFRRRVRERCAASLAAARRKDAAHAMLVNLEMGMEAIERLADKDPGDPGNIKARSLKDPSDARDQKIRSLRNSIRLLSIVASLSSPKSRDGFTCGVPNSHLSACAQLYLAIVYKMQKEDRVAARHLLQVFCDAPYLARRTLLPDLWEHFFLPHLLHLDIWFNKEEEAASAMNTDQDRRRMKWLSRVYNDQMDKGTAQFALYYKEWLKVGAAAAPAVPSVSLPPAASYSAGSGKRSVSVSPCSVNRNLYQAVFGPSSEREGSEDGVLAGVGSAEVERDGGMEEGSCKHGKYAHSDMGVQQRLARHSKETSISGSTSAPRKSYSFRLFSCRSDPNKGTVCRSHIPRKETVENLEISKASNLNLHLLDLGQAITLISASDNLHECEYAIRTITKAWLDAHGDPIVETALSTTSVIEGLLEVSFTSKDEEIVELTISLLAELVARSDVNRQVVLNADPQLEIFLKLLRVHSLFLKGAVLLYLLKPKAKQMLSLDWIPIVLNILEHGDQRQTLFSVHCRPKSAAFYFLDQLLKGFDVDRNVENAKQVVALGGLRLLIRKLERGDSRERKNAASLLVICIRADGSCREYLATNVQKTSIIELLIGNQTKSNGYALSLLVELIRLHRRTQAKLFLSNLKNEGCLNAMHILLVCLQQAPAEQRPLIAAILLQLDLLGDPLRYSVYREEGIDALVVSMDSNSSKKVQESCSRALSILGGRFSSTGEDLMVAWLLQRAGFDDGATYSFSSKEIIGDEVERLDEDEVAMEDWQRRLANILLNKGNKRFFTSLSNCIAAGVPALARSCLVTAAWLSFSLSLLPGTYKLWSLAWSILTPRLLDSLNYDRPIEERVIASFSLCNLTRNSECLSKLPPLDKQSVALLRDLAQVTWTAREILSVATADAASCIKL</sequence>
<comment type="caution">
    <text evidence="5">The sequence shown here is derived from an EMBL/GenBank/DDBJ whole genome shotgun (WGS) entry which is preliminary data.</text>
</comment>
<dbReference type="InterPro" id="IPR016024">
    <property type="entry name" value="ARM-type_fold"/>
</dbReference>
<dbReference type="Gene3D" id="1.25.10.10">
    <property type="entry name" value="Leucine-rich Repeat Variant"/>
    <property type="match status" value="1"/>
</dbReference>
<dbReference type="InterPro" id="IPR056514">
    <property type="entry name" value="ARM_LIN_2nd"/>
</dbReference>
<evidence type="ECO:0000259" key="3">
    <source>
        <dbReference type="Pfam" id="PF23628"/>
    </source>
</evidence>
<feature type="domain" description="Putative E3 ubiquitin-protein ligase LIN ARM repeats" evidence="4">
    <location>
        <begin position="484"/>
        <end position="644"/>
    </location>
</feature>
<protein>
    <recommendedName>
        <fullName evidence="7">E3 ubiquitin-protein ligase LIN</fullName>
    </recommendedName>
</protein>
<dbReference type="Pfam" id="PF23628">
    <property type="entry name" value="ARM_LIN_C"/>
    <property type="match status" value="1"/>
</dbReference>
<feature type="compositionally biased region" description="Basic and acidic residues" evidence="1">
    <location>
        <begin position="175"/>
        <end position="184"/>
    </location>
</feature>
<feature type="domain" description="Putative E3 ubiquitin-protein ligase LIN ARM-like" evidence="3">
    <location>
        <begin position="645"/>
        <end position="1008"/>
    </location>
</feature>
<dbReference type="Proteomes" id="UP000652761">
    <property type="component" value="Unassembled WGS sequence"/>
</dbReference>
<feature type="domain" description="Putative E3 ubiquitin-protein ligase LIN N-terminal" evidence="2">
    <location>
        <begin position="101"/>
        <end position="342"/>
    </location>
</feature>
<evidence type="ECO:0000259" key="2">
    <source>
        <dbReference type="Pfam" id="PF23568"/>
    </source>
</evidence>
<dbReference type="InterPro" id="IPR056512">
    <property type="entry name" value="LIN_N"/>
</dbReference>
<dbReference type="AlphaFoldDB" id="A0A843WCE8"/>
<feature type="region of interest" description="Disordered" evidence="1">
    <location>
        <begin position="1"/>
        <end position="96"/>
    </location>
</feature>
<name>A0A843WCE8_COLES</name>
<dbReference type="Pfam" id="PF23568">
    <property type="entry name" value="ARM_LIN"/>
    <property type="match status" value="1"/>
</dbReference>
<feature type="compositionally biased region" description="Low complexity" evidence="1">
    <location>
        <begin position="29"/>
        <end position="46"/>
    </location>
</feature>
<evidence type="ECO:0000313" key="5">
    <source>
        <dbReference type="EMBL" id="MQM07812.1"/>
    </source>
</evidence>
<feature type="compositionally biased region" description="Low complexity" evidence="1">
    <location>
        <begin position="82"/>
        <end position="96"/>
    </location>
</feature>
<proteinExistence type="predicted"/>
<evidence type="ECO:0008006" key="7">
    <source>
        <dbReference type="Google" id="ProtNLM"/>
    </source>
</evidence>
<feature type="region of interest" description="Disordered" evidence="1">
    <location>
        <begin position="161"/>
        <end position="184"/>
    </location>
</feature>
<organism evidence="5 6">
    <name type="scientific">Colocasia esculenta</name>
    <name type="common">Wild taro</name>
    <name type="synonym">Arum esculentum</name>
    <dbReference type="NCBI Taxonomy" id="4460"/>
    <lineage>
        <taxon>Eukaryota</taxon>
        <taxon>Viridiplantae</taxon>
        <taxon>Streptophyta</taxon>
        <taxon>Embryophyta</taxon>
        <taxon>Tracheophyta</taxon>
        <taxon>Spermatophyta</taxon>
        <taxon>Magnoliopsida</taxon>
        <taxon>Liliopsida</taxon>
        <taxon>Araceae</taxon>
        <taxon>Aroideae</taxon>
        <taxon>Colocasieae</taxon>
        <taxon>Colocasia</taxon>
    </lineage>
</organism>
<reference evidence="5" key="1">
    <citation type="submission" date="2017-07" db="EMBL/GenBank/DDBJ databases">
        <title>Taro Niue Genome Assembly and Annotation.</title>
        <authorList>
            <person name="Atibalentja N."/>
            <person name="Keating K."/>
            <person name="Fields C.J."/>
        </authorList>
    </citation>
    <scope>NUCLEOTIDE SEQUENCE</scope>
    <source>
        <strain evidence="5">Niue_2</strain>
        <tissue evidence="5">Leaf</tissue>
    </source>
</reference>
<accession>A0A843WCE8</accession>
<dbReference type="InterPro" id="IPR011989">
    <property type="entry name" value="ARM-like"/>
</dbReference>
<dbReference type="SUPFAM" id="SSF48371">
    <property type="entry name" value="ARM repeat"/>
    <property type="match status" value="1"/>
</dbReference>
<dbReference type="PANTHER" id="PTHR35549">
    <property type="entry name" value="OS04G0584500 PROTEIN"/>
    <property type="match status" value="1"/>
</dbReference>
<dbReference type="PANTHER" id="PTHR35549:SF3">
    <property type="entry name" value="E3 UBIQUITIN-PROTEIN LIGASE LIN"/>
    <property type="match status" value="1"/>
</dbReference>
<feature type="compositionally biased region" description="Low complexity" evidence="1">
    <location>
        <begin position="58"/>
        <end position="75"/>
    </location>
</feature>
<evidence type="ECO:0000313" key="6">
    <source>
        <dbReference type="Proteomes" id="UP000652761"/>
    </source>
</evidence>
<dbReference type="EMBL" id="NMUH01003960">
    <property type="protein sequence ID" value="MQM07812.1"/>
    <property type="molecule type" value="Genomic_DNA"/>
</dbReference>
<dbReference type="Pfam" id="PF23654">
    <property type="entry name" value="ARM_LIN_2nd"/>
    <property type="match status" value="1"/>
</dbReference>
<evidence type="ECO:0000256" key="1">
    <source>
        <dbReference type="SAM" id="MobiDB-lite"/>
    </source>
</evidence>
<dbReference type="OrthoDB" id="635642at2759"/>
<gene>
    <name evidence="5" type="ORF">Taro_040659</name>
</gene>